<dbReference type="Gene3D" id="1.20.58.840">
    <property type="match status" value="1"/>
</dbReference>
<gene>
    <name evidence="2" type="ORF">D1H98_15045</name>
</gene>
<evidence type="ECO:0000259" key="1">
    <source>
        <dbReference type="Pfam" id="PF01636"/>
    </source>
</evidence>
<dbReference type="RefSeq" id="WP_011213890.1">
    <property type="nucleotide sequence ID" value="NZ_CP021281.1"/>
</dbReference>
<dbReference type="AlphaFoldDB" id="A0A3A6V155"/>
<evidence type="ECO:0000313" key="2">
    <source>
        <dbReference type="EMBL" id="RJY27535.1"/>
    </source>
</evidence>
<dbReference type="SUPFAM" id="SSF56112">
    <property type="entry name" value="Protein kinase-like (PK-like)"/>
    <property type="match status" value="1"/>
</dbReference>
<accession>A0A3A6V155</accession>
<keyword evidence="2" id="KW-0808">Transferase</keyword>
<evidence type="ECO:0000313" key="3">
    <source>
        <dbReference type="Proteomes" id="UP000277145"/>
    </source>
</evidence>
<dbReference type="Proteomes" id="UP000277145">
    <property type="component" value="Unassembled WGS sequence"/>
</dbReference>
<dbReference type="Gene3D" id="1.10.510.10">
    <property type="entry name" value="Transferase(Phosphotransferase) domain 1"/>
    <property type="match status" value="1"/>
</dbReference>
<dbReference type="Gene3D" id="3.30.200.20">
    <property type="entry name" value="Phosphorylase Kinase, domain 1"/>
    <property type="match status" value="1"/>
</dbReference>
<organism evidence="2 3">
    <name type="scientific">Legionella pneumophila subsp. pneumophila</name>
    <dbReference type="NCBI Taxonomy" id="91891"/>
    <lineage>
        <taxon>Bacteria</taxon>
        <taxon>Pseudomonadati</taxon>
        <taxon>Pseudomonadota</taxon>
        <taxon>Gammaproteobacteria</taxon>
        <taxon>Legionellales</taxon>
        <taxon>Legionellaceae</taxon>
        <taxon>Legionella</taxon>
    </lineage>
</organism>
<dbReference type="Pfam" id="PF01636">
    <property type="entry name" value="APH"/>
    <property type="match status" value="1"/>
</dbReference>
<sequence length="326" mass="38164">MMRRNELLFSDEELIDCLYQGYQIRAVTLYFVNVGSFYGFIVETKENKKYFLKIYPKDQSLVPNPPTIESLHQTGIALNRFKHNFGMTNLSCMLVDVKENYCFTTNGLILTLYDYIEGVHPSYAPNQLLNDKMAALLFQLHRIPSSAFPAFVRENFNIDYALGMSEWIGHSIEITDTTHARSIFSKLNENKEQLLNGLTQLQQWGKQFSKMSLPFVITHGDPHHYNVLQTPLDVWLIDWDGIKIAPRERDLWHYLDTPLMKAYSKICPQFTINKNLCKFYRLQRFFEDCRYYLEQVLLGKNTTGMQSEEDKNSFLTHWGWSVCLKG</sequence>
<reference evidence="2 3" key="1">
    <citation type="submission" date="2018-08" db="EMBL/GenBank/DDBJ databases">
        <title>Genome Sequences of Legionella pneumophila subsp. pneumophila Isolates, Recovered from a Drinking Water System in a Large Builging.</title>
        <authorList>
            <person name="Gomez-Alvarez V."/>
            <person name="Boczek L."/>
            <person name="King D."/>
            <person name="Pemberton A."/>
            <person name="Pfaller S."/>
            <person name="Rodgers M."/>
            <person name="Santodomingo J."/>
            <person name="Revetta R."/>
        </authorList>
    </citation>
    <scope>NUCLEOTIDE SEQUENCE [LARGE SCALE GENOMIC DNA]</scope>
    <source>
        <strain evidence="2 3">L01C.1</strain>
    </source>
</reference>
<dbReference type="GO" id="GO:0016740">
    <property type="term" value="F:transferase activity"/>
    <property type="evidence" value="ECO:0007669"/>
    <property type="project" value="UniProtKB-KW"/>
</dbReference>
<dbReference type="InterPro" id="IPR011009">
    <property type="entry name" value="Kinase-like_dom_sf"/>
</dbReference>
<proteinExistence type="predicted"/>
<dbReference type="EMBL" id="QWDR01000003">
    <property type="protein sequence ID" value="RJY27535.1"/>
    <property type="molecule type" value="Genomic_DNA"/>
</dbReference>
<dbReference type="InterPro" id="IPR002575">
    <property type="entry name" value="Aminoglycoside_PTrfase"/>
</dbReference>
<comment type="caution">
    <text evidence="2">The sequence shown here is derived from an EMBL/GenBank/DDBJ whole genome shotgun (WGS) entry which is preliminary data.</text>
</comment>
<feature type="domain" description="Aminoglycoside phosphotransferase" evidence="1">
    <location>
        <begin position="40"/>
        <end position="257"/>
    </location>
</feature>
<protein>
    <submittedName>
        <fullName evidence="2">Aminoglycoside phosphotransferase family protein</fullName>
    </submittedName>
</protein>
<name>A0A3A6V155_LEGPN</name>